<evidence type="ECO:0000313" key="5">
    <source>
        <dbReference type="Proteomes" id="UP000007360"/>
    </source>
</evidence>
<feature type="domain" description="Glycosyl transferase family 1" evidence="2">
    <location>
        <begin position="244"/>
        <end position="364"/>
    </location>
</feature>
<dbReference type="PANTHER" id="PTHR12526:SF630">
    <property type="entry name" value="GLYCOSYLTRANSFERASE"/>
    <property type="match status" value="1"/>
</dbReference>
<sequence>MINNILIIVDTLKIGGGSDKFAAILGTELHEQGYNISYLALMDGSPKYSFKGDYYTLNESDIYGNNFKRGLDLLKYSSRIKSICEDLKIDTVISAGDPANFQALLSRYLFGNKVRLIITQHMNPGIFLDSPIKYRLIKFFYPKADKVVCVSREVERILNNDYGIENTLTIYNMVDIQKNTRLAMEELPDKYRSLFERNNQLKVYADHKIQERSSIHKNLGKNTDHTNHEWNTDDEGINGPENQEGKTHFNFINMGRLDRQKGQWFLIRSFRQVVDQYTNAQLFILGEGDLREKMEDLILELDLSENVFLLGDQENVFPFLANSDCFVFSSLWEGLPLSLIESLSVNLPVISTDCKTGPREILCPEIDLDETITYPYLGEYAILTKPFPNEIIFKNLDEVSLSESEQILSNIMIKMIGDPDIRKKYTHGELITQNFSKEKIVTQWNKLLK</sequence>
<reference evidence="4 5" key="1">
    <citation type="journal article" date="2012" name="J. Bacteriol.">
        <title>Draft genome sequence of Methanobacterium formicicum DSM 3637, an archaebacterium isolated from the methane producer amoeba Pelomyxa palustris.</title>
        <authorList>
            <person name="Gutierrez G."/>
        </authorList>
    </citation>
    <scope>NUCLEOTIDE SEQUENCE [LARGE SCALE GENOMIC DNA]</scope>
    <source>
        <strain evidence="5">DSM 3637 / PP1</strain>
    </source>
</reference>
<dbReference type="Proteomes" id="UP000007360">
    <property type="component" value="Unassembled WGS sequence"/>
</dbReference>
<evidence type="ECO:0000259" key="3">
    <source>
        <dbReference type="Pfam" id="PF13439"/>
    </source>
</evidence>
<dbReference type="Pfam" id="PF13439">
    <property type="entry name" value="Glyco_transf_4"/>
    <property type="match status" value="1"/>
</dbReference>
<keyword evidence="4" id="KW-0808">Transferase</keyword>
<evidence type="ECO:0000259" key="2">
    <source>
        <dbReference type="Pfam" id="PF00534"/>
    </source>
</evidence>
<dbReference type="OrthoDB" id="78053at2157"/>
<dbReference type="EMBL" id="AMPO01000002">
    <property type="protein sequence ID" value="EKF86482.1"/>
    <property type="molecule type" value="Genomic_DNA"/>
</dbReference>
<dbReference type="Gene3D" id="3.40.50.2000">
    <property type="entry name" value="Glycogen Phosphorylase B"/>
    <property type="match status" value="2"/>
</dbReference>
<protein>
    <submittedName>
        <fullName evidence="4">Glycosyl transferase group 1</fullName>
    </submittedName>
</protein>
<dbReference type="Pfam" id="PF00534">
    <property type="entry name" value="Glycos_transf_1"/>
    <property type="match status" value="1"/>
</dbReference>
<accession>K2R5I7</accession>
<dbReference type="CDD" id="cd03811">
    <property type="entry name" value="GT4_GT28_WabH-like"/>
    <property type="match status" value="1"/>
</dbReference>
<feature type="domain" description="Glycosyltransferase subfamily 4-like N-terminal" evidence="3">
    <location>
        <begin position="16"/>
        <end position="177"/>
    </location>
</feature>
<keyword evidence="5" id="KW-1185">Reference proteome</keyword>
<organism evidence="4 5">
    <name type="scientific">Methanobacterium formicicum (strain DSM 3637 / PP1)</name>
    <dbReference type="NCBI Taxonomy" id="1204725"/>
    <lineage>
        <taxon>Archaea</taxon>
        <taxon>Methanobacteriati</taxon>
        <taxon>Methanobacteriota</taxon>
        <taxon>Methanomada group</taxon>
        <taxon>Methanobacteria</taxon>
        <taxon>Methanobacteriales</taxon>
        <taxon>Methanobacteriaceae</taxon>
        <taxon>Methanobacterium</taxon>
    </lineage>
</organism>
<dbReference type="SUPFAM" id="SSF53756">
    <property type="entry name" value="UDP-Glycosyltransferase/glycogen phosphorylase"/>
    <property type="match status" value="1"/>
</dbReference>
<dbReference type="RefSeq" id="WP_004029868.1">
    <property type="nucleotide sequence ID" value="NZ_AMPO01000002.1"/>
</dbReference>
<gene>
    <name evidence="4" type="ORF">A994_03328</name>
</gene>
<feature type="region of interest" description="Disordered" evidence="1">
    <location>
        <begin position="218"/>
        <end position="243"/>
    </location>
</feature>
<name>K2R5I7_METFP</name>
<dbReference type="AlphaFoldDB" id="K2R5I7"/>
<dbReference type="GO" id="GO:0016757">
    <property type="term" value="F:glycosyltransferase activity"/>
    <property type="evidence" value="ECO:0007669"/>
    <property type="project" value="InterPro"/>
</dbReference>
<proteinExistence type="predicted"/>
<evidence type="ECO:0000313" key="4">
    <source>
        <dbReference type="EMBL" id="EKF86482.1"/>
    </source>
</evidence>
<dbReference type="InterPro" id="IPR001296">
    <property type="entry name" value="Glyco_trans_1"/>
</dbReference>
<dbReference type="PATRIC" id="fig|1204725.3.peg.669"/>
<feature type="compositionally biased region" description="Basic and acidic residues" evidence="1">
    <location>
        <begin position="222"/>
        <end position="231"/>
    </location>
</feature>
<dbReference type="InterPro" id="IPR028098">
    <property type="entry name" value="Glyco_trans_4-like_N"/>
</dbReference>
<evidence type="ECO:0000256" key="1">
    <source>
        <dbReference type="SAM" id="MobiDB-lite"/>
    </source>
</evidence>
<dbReference type="PANTHER" id="PTHR12526">
    <property type="entry name" value="GLYCOSYLTRANSFERASE"/>
    <property type="match status" value="1"/>
</dbReference>
<comment type="caution">
    <text evidence="4">The sequence shown here is derived from an EMBL/GenBank/DDBJ whole genome shotgun (WGS) entry which is preliminary data.</text>
</comment>